<organism evidence="1 2">
    <name type="scientific">Sporosarcina pasteurii</name>
    <name type="common">Bacillus pasteurii</name>
    <dbReference type="NCBI Taxonomy" id="1474"/>
    <lineage>
        <taxon>Bacteria</taxon>
        <taxon>Bacillati</taxon>
        <taxon>Bacillota</taxon>
        <taxon>Bacilli</taxon>
        <taxon>Bacillales</taxon>
        <taxon>Caryophanaceae</taxon>
        <taxon>Sporosarcina</taxon>
    </lineage>
</organism>
<proteinExistence type="predicted"/>
<evidence type="ECO:0000313" key="2">
    <source>
        <dbReference type="Proteomes" id="UP000254519"/>
    </source>
</evidence>
<accession>A0A380BE68</accession>
<keyword evidence="2" id="KW-1185">Reference proteome</keyword>
<dbReference type="AlphaFoldDB" id="A0A380BE68"/>
<sequence length="187" mass="21332">MRIGLGQVVFNESPLHIQLRKRNAETAYQSFEKYSGQKQMEVQQFLTEKPARKSELGAGQVKQVHLPIGKTLEETIALWRDVRSEALSVPEPTTADYQLAVKASSQIRHAEAQIGLHQKAQTEINSAVQNEKETAVVQSAMEFPTAIERELFELEKKYERAIESYSYQVQMKMNGFQIEKPSFFKIA</sequence>
<reference evidence="1 2" key="1">
    <citation type="submission" date="2018-06" db="EMBL/GenBank/DDBJ databases">
        <authorList>
            <consortium name="Pathogen Informatics"/>
            <person name="Doyle S."/>
        </authorList>
    </citation>
    <scope>NUCLEOTIDE SEQUENCE [LARGE SCALE GENOMIC DNA]</scope>
    <source>
        <strain evidence="2">ATCC 11859 / DSM 33 / NCIB 8841 / NCTC 4822</strain>
    </source>
</reference>
<dbReference type="RefSeq" id="WP_115359873.1">
    <property type="nucleotide sequence ID" value="NZ_CP038012.1"/>
</dbReference>
<dbReference type="OrthoDB" id="2436033at2"/>
<dbReference type="EMBL" id="UGYZ01000002">
    <property type="protein sequence ID" value="SUI98952.1"/>
    <property type="molecule type" value="Genomic_DNA"/>
</dbReference>
<dbReference type="Proteomes" id="UP000254519">
    <property type="component" value="Unassembled WGS sequence"/>
</dbReference>
<evidence type="ECO:0000313" key="1">
    <source>
        <dbReference type="EMBL" id="SUI98952.1"/>
    </source>
</evidence>
<name>A0A380BE68_SPOPA</name>
<protein>
    <submittedName>
        <fullName evidence="1">Uncharacterized protein</fullName>
    </submittedName>
</protein>
<gene>
    <name evidence="1" type="ORF">NCTC4822_00367</name>
</gene>